<dbReference type="Gene3D" id="3.30.565.10">
    <property type="entry name" value="Histidine kinase-like ATPase, C-terminal domain"/>
    <property type="match status" value="1"/>
</dbReference>
<dbReference type="CDD" id="cd16922">
    <property type="entry name" value="HATPase_EvgS-ArcB-TorS-like"/>
    <property type="match status" value="1"/>
</dbReference>
<dbReference type="Gene3D" id="3.40.50.2300">
    <property type="match status" value="2"/>
</dbReference>
<dbReference type="PROSITE" id="PS50894">
    <property type="entry name" value="HPT"/>
    <property type="match status" value="1"/>
</dbReference>
<dbReference type="RefSeq" id="WP_180145370.1">
    <property type="nucleotide sequence ID" value="NZ_CAADHO010000011.1"/>
</dbReference>
<dbReference type="InterPro" id="IPR003594">
    <property type="entry name" value="HATPase_dom"/>
</dbReference>
<dbReference type="CDD" id="cd17546">
    <property type="entry name" value="REC_hyHK_CKI1_RcsC-like"/>
    <property type="match status" value="1"/>
</dbReference>
<dbReference type="CDD" id="cd06225">
    <property type="entry name" value="HAMP"/>
    <property type="match status" value="1"/>
</dbReference>
<evidence type="ECO:0000259" key="21">
    <source>
        <dbReference type="PROSITE" id="PS50894"/>
    </source>
</evidence>
<dbReference type="SUPFAM" id="SSF55874">
    <property type="entry name" value="ATPase domain of HSP90 chaperone/DNA topoisomerase II/histidine kinase"/>
    <property type="match status" value="1"/>
</dbReference>
<dbReference type="PANTHER" id="PTHR45339:SF1">
    <property type="entry name" value="HYBRID SIGNAL TRANSDUCTION HISTIDINE KINASE J"/>
    <property type="match status" value="1"/>
</dbReference>
<keyword evidence="4" id="KW-1003">Cell membrane</keyword>
<dbReference type="PROSITE" id="PS50110">
    <property type="entry name" value="RESPONSE_REGULATORY"/>
    <property type="match status" value="2"/>
</dbReference>
<feature type="modified residue" description="4-aspartylphosphate" evidence="15">
    <location>
        <position position="726"/>
    </location>
</feature>
<feature type="transmembrane region" description="Helical" evidence="17">
    <location>
        <begin position="181"/>
        <end position="200"/>
    </location>
</feature>
<feature type="region of interest" description="Disordered" evidence="16">
    <location>
        <begin position="801"/>
        <end position="825"/>
    </location>
</feature>
<comment type="catalytic activity">
    <reaction evidence="1">
        <text>ATP + protein L-histidine = ADP + protein N-phospho-L-histidine.</text>
        <dbReference type="EC" id="2.7.13.3"/>
    </reaction>
</comment>
<comment type="caution">
    <text evidence="15">Lacks conserved residue(s) required for the propagation of feature annotation.</text>
</comment>
<evidence type="ECO:0000256" key="6">
    <source>
        <dbReference type="ARBA" id="ARBA00022679"/>
    </source>
</evidence>
<feature type="domain" description="Response regulatory" evidence="19">
    <location>
        <begin position="527"/>
        <end position="649"/>
    </location>
</feature>
<evidence type="ECO:0000256" key="12">
    <source>
        <dbReference type="ARBA" id="ARBA00023012"/>
    </source>
</evidence>
<keyword evidence="13 17" id="KW-0472">Membrane</keyword>
<gene>
    <name evidence="22" type="ORF">MSL71_45160</name>
</gene>
<dbReference type="SMART" id="SM00387">
    <property type="entry name" value="HATPase_c"/>
    <property type="match status" value="1"/>
</dbReference>
<dbReference type="InterPro" id="IPR008207">
    <property type="entry name" value="Sig_transdc_His_kin_Hpt_dom"/>
</dbReference>
<dbReference type="SUPFAM" id="SSF47384">
    <property type="entry name" value="Homodimeric domain of signal transducing histidine kinase"/>
    <property type="match status" value="1"/>
</dbReference>
<dbReference type="SUPFAM" id="SSF47226">
    <property type="entry name" value="Histidine-containing phosphotransfer domain, HPT domain"/>
    <property type="match status" value="1"/>
</dbReference>
<evidence type="ECO:0000256" key="8">
    <source>
        <dbReference type="ARBA" id="ARBA00022741"/>
    </source>
</evidence>
<dbReference type="PRINTS" id="PR00344">
    <property type="entry name" value="BCTRLSENSOR"/>
</dbReference>
<dbReference type="GO" id="GO:0005524">
    <property type="term" value="F:ATP binding"/>
    <property type="evidence" value="ECO:0007669"/>
    <property type="project" value="UniProtKB-KW"/>
</dbReference>
<dbReference type="Pfam" id="PF02518">
    <property type="entry name" value="HATPase_c"/>
    <property type="match status" value="1"/>
</dbReference>
<evidence type="ECO:0000256" key="3">
    <source>
        <dbReference type="ARBA" id="ARBA00012438"/>
    </source>
</evidence>
<keyword evidence="11 17" id="KW-1133">Transmembrane helix</keyword>
<evidence type="ECO:0000256" key="15">
    <source>
        <dbReference type="PROSITE-ProRule" id="PRU00169"/>
    </source>
</evidence>
<evidence type="ECO:0000256" key="10">
    <source>
        <dbReference type="ARBA" id="ARBA00022840"/>
    </source>
</evidence>
<feature type="domain" description="HAMP" evidence="20">
    <location>
        <begin position="204"/>
        <end position="257"/>
    </location>
</feature>
<dbReference type="Gene3D" id="6.10.340.10">
    <property type="match status" value="1"/>
</dbReference>
<dbReference type="Pfam" id="PF17152">
    <property type="entry name" value="CHASE8"/>
    <property type="match status" value="1"/>
</dbReference>
<dbReference type="InterPro" id="IPR011006">
    <property type="entry name" value="CheY-like_superfamily"/>
</dbReference>
<proteinExistence type="predicted"/>
<dbReference type="SMART" id="SM00388">
    <property type="entry name" value="HisKA"/>
    <property type="match status" value="1"/>
</dbReference>
<evidence type="ECO:0000256" key="7">
    <source>
        <dbReference type="ARBA" id="ARBA00022692"/>
    </source>
</evidence>
<protein>
    <recommendedName>
        <fullName evidence="3">histidine kinase</fullName>
        <ecNumber evidence="3">2.7.13.3</ecNumber>
    </recommendedName>
</protein>
<feature type="modified residue" description="Phosphohistidine" evidence="14">
    <location>
        <position position="881"/>
    </location>
</feature>
<keyword evidence="7 17" id="KW-0812">Transmembrane</keyword>
<dbReference type="SMART" id="SM00448">
    <property type="entry name" value="REC"/>
    <property type="match status" value="2"/>
</dbReference>
<evidence type="ECO:0000313" key="23">
    <source>
        <dbReference type="Proteomes" id="UP000507962"/>
    </source>
</evidence>
<evidence type="ECO:0000256" key="11">
    <source>
        <dbReference type="ARBA" id="ARBA00022989"/>
    </source>
</evidence>
<dbReference type="SUPFAM" id="SSF158472">
    <property type="entry name" value="HAMP domain-like"/>
    <property type="match status" value="1"/>
</dbReference>
<dbReference type="InterPro" id="IPR036097">
    <property type="entry name" value="HisK_dim/P_sf"/>
</dbReference>
<sequence>MSGGDAVRQMKNLSIRTKLVLLFSLPAVLTVILLSTALVFKEKWTSRKNLARELSSMAGVVAVNSGPALLFNDELSARETLMSLEAKPEIAAALLYDARGRLYSSYTTLETDRQALTAELNEAYPDRTALFREVLEKKRTIFLVSHHAHVLRPVIANDEVIGAIHLVDNMQQMRIRLHTDYIVFAFFVAFTLAVIMVMSVKMQIIFTGPVLGLMQSMNRVIREKNYAVRVRKESDDEFGTLIDRFNDMLEEIQRRDNELKTHSLGLSRAKDDAEKATRVKSQFLANMSHEIRTPMNGVLGMAGLLLQTSLTPEQERFARTIRNSGESLLTIINDILDFSKIEAGRLELETIDFDLRTLVEGVVDLLLLRAHAQGNELSVHIPEATHTHLRGDPTRLRQVLTNLLGNAVKFTENGSVVIRASTTLKTKETVELSVSVEDTGIGIKPGDRAKLFKPFSQADGSTTRKYGGSGLGLAISMELISLMGGCLDCESTPGKGSRFFFTVPLRPGQGTWRSTRENRTVDISGLNVLMVDDRFEPHRAIIEPMLSSLGVPRTIIDDGAAALTLLNDARASDRPFDLVILLDSPAETDVLGLARAIKARPELSRLPIILITPPGFRGEARLAARAGVSAYLTKPVSRTDLHAALVKAMSETPQHSDLPLITQHSIAEEMRRFHRHVLVAEDNETNCEVAVSMLKLFGCRVDVVENGRQAVEAFRENSTYDLILMDCQMPVLDGYGAAEEIRGIEAEKGFDRTPIVALTAHARDEDDRRCLASGMDGYISKPFDIDSIGAALERWFGKGADTSPVLSAPPQDREEAEEKPDRPDLIDRKRIAALQELQTDGEPDILVQVFTAYLKNSEAIRTQMTQALNPLDIPALQRAAHSLKSSSANIGASGLADLCRDLEVRCSRQCGDDAEARVHAIESELMLVRNALEEEITSHDV</sequence>
<dbReference type="CDD" id="cd00088">
    <property type="entry name" value="HPT"/>
    <property type="match status" value="1"/>
</dbReference>
<dbReference type="Pfam" id="PF00072">
    <property type="entry name" value="Response_reg"/>
    <property type="match status" value="1"/>
</dbReference>
<dbReference type="SMART" id="SM00304">
    <property type="entry name" value="HAMP"/>
    <property type="match status" value="1"/>
</dbReference>
<dbReference type="InterPro" id="IPR001789">
    <property type="entry name" value="Sig_transdc_resp-reg_receiver"/>
</dbReference>
<dbReference type="CDD" id="cd00082">
    <property type="entry name" value="HisKA"/>
    <property type="match status" value="1"/>
</dbReference>
<feature type="domain" description="HPt" evidence="21">
    <location>
        <begin position="842"/>
        <end position="939"/>
    </location>
</feature>
<name>A0A4U8YSD3_9BACT</name>
<evidence type="ECO:0000256" key="16">
    <source>
        <dbReference type="SAM" id="MobiDB-lite"/>
    </source>
</evidence>
<evidence type="ECO:0000256" key="2">
    <source>
        <dbReference type="ARBA" id="ARBA00004651"/>
    </source>
</evidence>
<evidence type="ECO:0000259" key="20">
    <source>
        <dbReference type="PROSITE" id="PS50885"/>
    </source>
</evidence>
<dbReference type="GO" id="GO:0005886">
    <property type="term" value="C:plasma membrane"/>
    <property type="evidence" value="ECO:0007669"/>
    <property type="project" value="UniProtKB-SubCell"/>
</dbReference>
<dbReference type="SUPFAM" id="SSF52172">
    <property type="entry name" value="CheY-like"/>
    <property type="match status" value="2"/>
</dbReference>
<keyword evidence="10" id="KW-0067">ATP-binding</keyword>
<evidence type="ECO:0000256" key="9">
    <source>
        <dbReference type="ARBA" id="ARBA00022777"/>
    </source>
</evidence>
<evidence type="ECO:0000256" key="14">
    <source>
        <dbReference type="PROSITE-ProRule" id="PRU00110"/>
    </source>
</evidence>
<dbReference type="Pfam" id="PF00512">
    <property type="entry name" value="HisKA"/>
    <property type="match status" value="1"/>
</dbReference>
<dbReference type="EMBL" id="CAADHO010000011">
    <property type="protein sequence ID" value="VFQ46840.1"/>
    <property type="molecule type" value="Genomic_DNA"/>
</dbReference>
<evidence type="ECO:0000256" key="17">
    <source>
        <dbReference type="SAM" id="Phobius"/>
    </source>
</evidence>
<dbReference type="InterPro" id="IPR004358">
    <property type="entry name" value="Sig_transdc_His_kin-like_C"/>
</dbReference>
<feature type="domain" description="Histidine kinase" evidence="18">
    <location>
        <begin position="286"/>
        <end position="507"/>
    </location>
</feature>
<dbReference type="EC" id="2.7.13.3" evidence="3"/>
<accession>A0A4U8YSD3</accession>
<dbReference type="PROSITE" id="PS50109">
    <property type="entry name" value="HIS_KIN"/>
    <property type="match status" value="1"/>
</dbReference>
<dbReference type="InterPro" id="IPR033417">
    <property type="entry name" value="CHASE8"/>
</dbReference>
<organism evidence="22 23">
    <name type="scientific">Desulfoluna butyratoxydans</name>
    <dbReference type="NCBI Taxonomy" id="231438"/>
    <lineage>
        <taxon>Bacteria</taxon>
        <taxon>Pseudomonadati</taxon>
        <taxon>Thermodesulfobacteriota</taxon>
        <taxon>Desulfobacteria</taxon>
        <taxon>Desulfobacterales</taxon>
        <taxon>Desulfolunaceae</taxon>
        <taxon>Desulfoluna</taxon>
    </lineage>
</organism>
<evidence type="ECO:0000313" key="22">
    <source>
        <dbReference type="EMBL" id="VFQ46840.1"/>
    </source>
</evidence>
<dbReference type="PANTHER" id="PTHR45339">
    <property type="entry name" value="HYBRID SIGNAL TRANSDUCTION HISTIDINE KINASE J"/>
    <property type="match status" value="1"/>
</dbReference>
<evidence type="ECO:0000259" key="18">
    <source>
        <dbReference type="PROSITE" id="PS50109"/>
    </source>
</evidence>
<dbReference type="InterPro" id="IPR003661">
    <property type="entry name" value="HisK_dim/P_dom"/>
</dbReference>
<dbReference type="InterPro" id="IPR005467">
    <property type="entry name" value="His_kinase_dom"/>
</dbReference>
<evidence type="ECO:0000259" key="19">
    <source>
        <dbReference type="PROSITE" id="PS50110"/>
    </source>
</evidence>
<keyword evidence="5 15" id="KW-0597">Phosphoprotein</keyword>
<keyword evidence="6" id="KW-0808">Transferase</keyword>
<dbReference type="GO" id="GO:0000155">
    <property type="term" value="F:phosphorelay sensor kinase activity"/>
    <property type="evidence" value="ECO:0007669"/>
    <property type="project" value="InterPro"/>
</dbReference>
<evidence type="ECO:0000256" key="13">
    <source>
        <dbReference type="ARBA" id="ARBA00023136"/>
    </source>
</evidence>
<keyword evidence="8" id="KW-0547">Nucleotide-binding</keyword>
<dbReference type="InterPro" id="IPR036890">
    <property type="entry name" value="HATPase_C_sf"/>
</dbReference>
<dbReference type="Pfam" id="PF01627">
    <property type="entry name" value="Hpt"/>
    <property type="match status" value="1"/>
</dbReference>
<evidence type="ECO:0000256" key="1">
    <source>
        <dbReference type="ARBA" id="ARBA00000085"/>
    </source>
</evidence>
<feature type="transmembrane region" description="Helical" evidence="17">
    <location>
        <begin position="20"/>
        <end position="40"/>
    </location>
</feature>
<dbReference type="PROSITE" id="PS50885">
    <property type="entry name" value="HAMP"/>
    <property type="match status" value="1"/>
</dbReference>
<keyword evidence="12" id="KW-0902">Two-component regulatory system</keyword>
<comment type="subcellular location">
    <subcellularLocation>
        <location evidence="2">Cell membrane</location>
        <topology evidence="2">Multi-pass membrane protein</topology>
    </subcellularLocation>
</comment>
<keyword evidence="23" id="KW-1185">Reference proteome</keyword>
<evidence type="ECO:0000256" key="4">
    <source>
        <dbReference type="ARBA" id="ARBA00022475"/>
    </source>
</evidence>
<dbReference type="Gene3D" id="1.20.120.160">
    <property type="entry name" value="HPT domain"/>
    <property type="match status" value="1"/>
</dbReference>
<reference evidence="22 23" key="1">
    <citation type="submission" date="2019-03" db="EMBL/GenBank/DDBJ databases">
        <authorList>
            <person name="Nijsse B."/>
        </authorList>
    </citation>
    <scope>NUCLEOTIDE SEQUENCE [LARGE SCALE GENOMIC DNA]</scope>
    <source>
        <strain evidence="22">Desulfoluna butyratoxydans MSL71</strain>
    </source>
</reference>
<dbReference type="FunFam" id="1.10.287.130:FF:000003">
    <property type="entry name" value="Histidine kinase"/>
    <property type="match status" value="1"/>
</dbReference>
<dbReference type="InterPro" id="IPR036641">
    <property type="entry name" value="HPT_dom_sf"/>
</dbReference>
<dbReference type="Proteomes" id="UP000507962">
    <property type="component" value="Unassembled WGS sequence"/>
</dbReference>
<evidence type="ECO:0000256" key="5">
    <source>
        <dbReference type="ARBA" id="ARBA00022553"/>
    </source>
</evidence>
<dbReference type="AlphaFoldDB" id="A0A4U8YSD3"/>
<dbReference type="InterPro" id="IPR003660">
    <property type="entry name" value="HAMP_dom"/>
</dbReference>
<dbReference type="FunFam" id="3.30.565.10:FF:000010">
    <property type="entry name" value="Sensor histidine kinase RcsC"/>
    <property type="match status" value="1"/>
</dbReference>
<keyword evidence="9" id="KW-0418">Kinase</keyword>
<dbReference type="Gene3D" id="1.10.287.130">
    <property type="match status" value="1"/>
</dbReference>
<feature type="domain" description="Response regulatory" evidence="19">
    <location>
        <begin position="676"/>
        <end position="796"/>
    </location>
</feature>